<keyword evidence="1" id="KW-0805">Transcription regulation</keyword>
<dbReference type="InterPro" id="IPR016032">
    <property type="entry name" value="Sig_transdc_resp-reg_C-effctor"/>
</dbReference>
<organism evidence="6 7">
    <name type="scientific">Nocardioides panacihumi</name>
    <dbReference type="NCBI Taxonomy" id="400774"/>
    <lineage>
        <taxon>Bacteria</taxon>
        <taxon>Bacillati</taxon>
        <taxon>Actinomycetota</taxon>
        <taxon>Actinomycetes</taxon>
        <taxon>Propionibacteriales</taxon>
        <taxon>Nocardioidaceae</taxon>
        <taxon>Nocardioides</taxon>
    </lineage>
</organism>
<name>A0ABN2RYN8_9ACTN</name>
<feature type="domain" description="HTH luxR-type" evidence="5">
    <location>
        <begin position="832"/>
        <end position="897"/>
    </location>
</feature>
<keyword evidence="7" id="KW-1185">Reference proteome</keyword>
<sequence length="899" mass="95998">MGRPAIPREQETSDYRPRRTVQGAPRLPRTYVPRRRLWSALDSATAGAVTLLVAPVGAGKTLGVRGWLEYSPEPQASDATWIQGDATWTPHRFEAAIQAAARRRNTGDGSMGCLLVVDDANALPPPSLRLIDKLLSTAPDSLRLLLVSRWDLPLNRMVPELLGQLTVLRGDLLHMSDEECAPLIVEHARTTDPEVVRAVTERAQGWPAAVVLASRAVGSAQDRLAAAQHLRGGATSVPDHVASEVFASLTTRQRHLLLCVAGEGIVSASTAAHLSHDVQAPELLAELEATGLLVTRVPATHVPTPRRHSDGGPDDATEPDVSYRIHPILAEVIRRRLSAGGVDVAQAQATVKRAVHLDLVSGSSRGAFDRLIYVNAADAAADLLANAGVRLVLGEGGIDEIAGFVRACPEVVERRPDTWFRIALARWAADDMEGVSHWTERVLSRPEAEADVEIACTRLWRAWLGLEPVPSALGYARQVLERSGPGSATEAHARALAVLLNEVGVACNWLGELAEAEAHLTLAISLARSEGLGTLEATSMTHLAATMFMSGRESAATDMAVSALSRLDEASVWRPRVTPSRAMVTLFLSTFVDLPWTEGAVTVPGDGIGSRVHSADLTTKFWLWIRNARIALQRGSVAEAEKILTTPQTAMLHESRLPDHLRVVLLLERAFLAAVSGDQWALGSLGKSLAGIGARGEAALVAGLAADLAGDRRAAVAAFEIAVTDAAYSQPPVRALALTCCAQVLDALGEGERAIAHLVEAATATEVRRNAVPFLGWTRQGTPMATLLPRLAATNPTPWVQELAASGADRPDVTTLYSASTASPREREITATVVVPPLLSPRERDVLGELARGATYADIAGTLFVSENTVKTHVSSLYSKLGVSRRSQALAVARNMNLL</sequence>
<evidence type="ECO:0000256" key="4">
    <source>
        <dbReference type="SAM" id="MobiDB-lite"/>
    </source>
</evidence>
<dbReference type="Pfam" id="PF25873">
    <property type="entry name" value="WHD_MalT"/>
    <property type="match status" value="1"/>
</dbReference>
<dbReference type="PANTHER" id="PTHR44688:SF16">
    <property type="entry name" value="DNA-BINDING TRANSCRIPTIONAL ACTIVATOR DEVR_DOSR"/>
    <property type="match status" value="1"/>
</dbReference>
<dbReference type="PROSITE" id="PS50043">
    <property type="entry name" value="HTH_LUXR_2"/>
    <property type="match status" value="1"/>
</dbReference>
<gene>
    <name evidence="6" type="ORF">GCM10009798_43090</name>
</gene>
<dbReference type="PRINTS" id="PR00038">
    <property type="entry name" value="HTHLUXR"/>
</dbReference>
<dbReference type="SUPFAM" id="SSF46894">
    <property type="entry name" value="C-terminal effector domain of the bipartite response regulators"/>
    <property type="match status" value="1"/>
</dbReference>
<keyword evidence="3" id="KW-0804">Transcription</keyword>
<dbReference type="InterPro" id="IPR036388">
    <property type="entry name" value="WH-like_DNA-bd_sf"/>
</dbReference>
<dbReference type="Proteomes" id="UP001500571">
    <property type="component" value="Unassembled WGS sequence"/>
</dbReference>
<evidence type="ECO:0000313" key="7">
    <source>
        <dbReference type="Proteomes" id="UP001500571"/>
    </source>
</evidence>
<proteinExistence type="predicted"/>
<protein>
    <recommendedName>
        <fullName evidence="5">HTH luxR-type domain-containing protein</fullName>
    </recommendedName>
</protein>
<dbReference type="InterPro" id="IPR011990">
    <property type="entry name" value="TPR-like_helical_dom_sf"/>
</dbReference>
<dbReference type="PANTHER" id="PTHR44688">
    <property type="entry name" value="DNA-BINDING TRANSCRIPTIONAL ACTIVATOR DEVR_DOSR"/>
    <property type="match status" value="1"/>
</dbReference>
<dbReference type="Pfam" id="PF00196">
    <property type="entry name" value="GerE"/>
    <property type="match status" value="1"/>
</dbReference>
<dbReference type="CDD" id="cd06170">
    <property type="entry name" value="LuxR_C_like"/>
    <property type="match status" value="1"/>
</dbReference>
<evidence type="ECO:0000256" key="2">
    <source>
        <dbReference type="ARBA" id="ARBA00023125"/>
    </source>
</evidence>
<evidence type="ECO:0000256" key="1">
    <source>
        <dbReference type="ARBA" id="ARBA00023015"/>
    </source>
</evidence>
<keyword evidence="2" id="KW-0238">DNA-binding</keyword>
<comment type="caution">
    <text evidence="6">The sequence shown here is derived from an EMBL/GenBank/DDBJ whole genome shotgun (WGS) entry which is preliminary data.</text>
</comment>
<dbReference type="SMART" id="SM00421">
    <property type="entry name" value="HTH_LUXR"/>
    <property type="match status" value="1"/>
</dbReference>
<evidence type="ECO:0000256" key="3">
    <source>
        <dbReference type="ARBA" id="ARBA00023163"/>
    </source>
</evidence>
<dbReference type="PROSITE" id="PS00622">
    <property type="entry name" value="HTH_LUXR_1"/>
    <property type="match status" value="1"/>
</dbReference>
<reference evidence="6 7" key="1">
    <citation type="journal article" date="2019" name="Int. J. Syst. Evol. Microbiol.">
        <title>The Global Catalogue of Microorganisms (GCM) 10K type strain sequencing project: providing services to taxonomists for standard genome sequencing and annotation.</title>
        <authorList>
            <consortium name="The Broad Institute Genomics Platform"/>
            <consortium name="The Broad Institute Genome Sequencing Center for Infectious Disease"/>
            <person name="Wu L."/>
            <person name="Ma J."/>
        </authorList>
    </citation>
    <scope>NUCLEOTIDE SEQUENCE [LARGE SCALE GENOMIC DNA]</scope>
    <source>
        <strain evidence="6 7">JCM 15309</strain>
    </source>
</reference>
<dbReference type="Gene3D" id="1.25.40.10">
    <property type="entry name" value="Tetratricopeptide repeat domain"/>
    <property type="match status" value="1"/>
</dbReference>
<feature type="region of interest" description="Disordered" evidence="4">
    <location>
        <begin position="301"/>
        <end position="320"/>
    </location>
</feature>
<dbReference type="RefSeq" id="WP_344048543.1">
    <property type="nucleotide sequence ID" value="NZ_BAAAPB010000008.1"/>
</dbReference>
<evidence type="ECO:0000259" key="5">
    <source>
        <dbReference type="PROSITE" id="PS50043"/>
    </source>
</evidence>
<dbReference type="SUPFAM" id="SSF52540">
    <property type="entry name" value="P-loop containing nucleoside triphosphate hydrolases"/>
    <property type="match status" value="1"/>
</dbReference>
<dbReference type="Gene3D" id="1.10.10.10">
    <property type="entry name" value="Winged helix-like DNA-binding domain superfamily/Winged helix DNA-binding domain"/>
    <property type="match status" value="1"/>
</dbReference>
<evidence type="ECO:0000313" key="6">
    <source>
        <dbReference type="EMBL" id="GAA1977266.1"/>
    </source>
</evidence>
<dbReference type="InterPro" id="IPR000792">
    <property type="entry name" value="Tscrpt_reg_LuxR_C"/>
</dbReference>
<dbReference type="InterPro" id="IPR059106">
    <property type="entry name" value="WHD_MalT"/>
</dbReference>
<accession>A0ABN2RYN8</accession>
<dbReference type="InterPro" id="IPR027417">
    <property type="entry name" value="P-loop_NTPase"/>
</dbReference>
<dbReference type="EMBL" id="BAAAPB010000008">
    <property type="protein sequence ID" value="GAA1977266.1"/>
    <property type="molecule type" value="Genomic_DNA"/>
</dbReference>